<keyword evidence="2" id="KW-1185">Reference proteome</keyword>
<sequence length="278" mass="30728">MPSIRCRNWHVLFNITIIAASATYGCVAVQKIIGTGSLLVQVLRRAGSTSKLPTSVTVIDIDYPSQDTLRPAFEGQDAVLSLVPTLTTESQITFIDAAASAVIRRLFPQNTVKVQEHMLKTARATRLNYTIIYNGAWLDAGAFSFFVNFSDTTTNIHDGGNVPISISTLDTIADALVGVVDHPEETENRSAYVHDMVTMQDHLLSVAKRVNPMKEWKTQDFNPDDLTARYNVGLAKGLLNMEAFLSVYDGTYNELLRSRGKTDDDLVEILKHILLRGP</sequence>
<dbReference type="Proteomes" id="UP000799754">
    <property type="component" value="Unassembled WGS sequence"/>
</dbReference>
<reference evidence="1" key="1">
    <citation type="journal article" date="2020" name="Stud. Mycol.">
        <title>101 Dothideomycetes genomes: a test case for predicting lifestyles and emergence of pathogens.</title>
        <authorList>
            <person name="Haridas S."/>
            <person name="Albert R."/>
            <person name="Binder M."/>
            <person name="Bloem J."/>
            <person name="Labutti K."/>
            <person name="Salamov A."/>
            <person name="Andreopoulos B."/>
            <person name="Baker S."/>
            <person name="Barry K."/>
            <person name="Bills G."/>
            <person name="Bluhm B."/>
            <person name="Cannon C."/>
            <person name="Castanera R."/>
            <person name="Culley D."/>
            <person name="Daum C."/>
            <person name="Ezra D."/>
            <person name="Gonzalez J."/>
            <person name="Henrissat B."/>
            <person name="Kuo A."/>
            <person name="Liang C."/>
            <person name="Lipzen A."/>
            <person name="Lutzoni F."/>
            <person name="Magnuson J."/>
            <person name="Mondo S."/>
            <person name="Nolan M."/>
            <person name="Ohm R."/>
            <person name="Pangilinan J."/>
            <person name="Park H.-J."/>
            <person name="Ramirez L."/>
            <person name="Alfaro M."/>
            <person name="Sun H."/>
            <person name="Tritt A."/>
            <person name="Yoshinaga Y."/>
            <person name="Zwiers L.-H."/>
            <person name="Turgeon B."/>
            <person name="Goodwin S."/>
            <person name="Spatafora J."/>
            <person name="Crous P."/>
            <person name="Grigoriev I."/>
        </authorList>
    </citation>
    <scope>NUCLEOTIDE SEQUENCE</scope>
    <source>
        <strain evidence="1">CBS 525.71</strain>
    </source>
</reference>
<evidence type="ECO:0000313" key="2">
    <source>
        <dbReference type="Proteomes" id="UP000799754"/>
    </source>
</evidence>
<comment type="caution">
    <text evidence="1">The sequence shown here is derived from an EMBL/GenBank/DDBJ whole genome shotgun (WGS) entry which is preliminary data.</text>
</comment>
<proteinExistence type="predicted"/>
<accession>A0ACB6RWL8</accession>
<protein>
    <submittedName>
        <fullName evidence="1">Uncharacterized protein</fullName>
    </submittedName>
</protein>
<organism evidence="1 2">
    <name type="scientific">Macroventuria anomochaeta</name>
    <dbReference type="NCBI Taxonomy" id="301207"/>
    <lineage>
        <taxon>Eukaryota</taxon>
        <taxon>Fungi</taxon>
        <taxon>Dikarya</taxon>
        <taxon>Ascomycota</taxon>
        <taxon>Pezizomycotina</taxon>
        <taxon>Dothideomycetes</taxon>
        <taxon>Pleosporomycetidae</taxon>
        <taxon>Pleosporales</taxon>
        <taxon>Pleosporineae</taxon>
        <taxon>Didymellaceae</taxon>
        <taxon>Macroventuria</taxon>
    </lineage>
</organism>
<name>A0ACB6RWL8_9PLEO</name>
<dbReference type="EMBL" id="MU006721">
    <property type="protein sequence ID" value="KAF2626370.1"/>
    <property type="molecule type" value="Genomic_DNA"/>
</dbReference>
<evidence type="ECO:0000313" key="1">
    <source>
        <dbReference type="EMBL" id="KAF2626370.1"/>
    </source>
</evidence>
<gene>
    <name evidence="1" type="ORF">BU25DRAFT_432172</name>
</gene>